<evidence type="ECO:0000256" key="1">
    <source>
        <dbReference type="SAM" id="SignalP"/>
    </source>
</evidence>
<evidence type="ECO:0000313" key="2">
    <source>
        <dbReference type="EMBL" id="KAK3792287.1"/>
    </source>
</evidence>
<protein>
    <submittedName>
        <fullName evidence="2">Uncharacterized protein</fullName>
    </submittedName>
</protein>
<name>A0AAE1E358_9GAST</name>
<organism evidence="2 3">
    <name type="scientific">Elysia crispata</name>
    <name type="common">lettuce slug</name>
    <dbReference type="NCBI Taxonomy" id="231223"/>
    <lineage>
        <taxon>Eukaryota</taxon>
        <taxon>Metazoa</taxon>
        <taxon>Spiralia</taxon>
        <taxon>Lophotrochozoa</taxon>
        <taxon>Mollusca</taxon>
        <taxon>Gastropoda</taxon>
        <taxon>Heterobranchia</taxon>
        <taxon>Euthyneura</taxon>
        <taxon>Panpulmonata</taxon>
        <taxon>Sacoglossa</taxon>
        <taxon>Placobranchoidea</taxon>
        <taxon>Plakobranchidae</taxon>
        <taxon>Elysia</taxon>
    </lineage>
</organism>
<reference evidence="2" key="1">
    <citation type="journal article" date="2023" name="G3 (Bethesda)">
        <title>A reference genome for the long-term kleptoplast-retaining sea slug Elysia crispata morphotype clarki.</title>
        <authorList>
            <person name="Eastman K.E."/>
            <person name="Pendleton A.L."/>
            <person name="Shaikh M.A."/>
            <person name="Suttiyut T."/>
            <person name="Ogas R."/>
            <person name="Tomko P."/>
            <person name="Gavelis G."/>
            <person name="Widhalm J.R."/>
            <person name="Wisecaver J.H."/>
        </authorList>
    </citation>
    <scope>NUCLEOTIDE SEQUENCE</scope>
    <source>
        <strain evidence="2">ECLA1</strain>
    </source>
</reference>
<evidence type="ECO:0000313" key="3">
    <source>
        <dbReference type="Proteomes" id="UP001283361"/>
    </source>
</evidence>
<sequence>MWKISCFVFAVLATFALAQEQTTPAPALVGLPPPPQAPATILVPPQVKPKPAGFPLPKQKPSAGEAFLQSFKTFFLTAANVGKAVWDFGTEPFRILAEASGKVLSGVGK</sequence>
<proteinExistence type="predicted"/>
<dbReference type="Proteomes" id="UP001283361">
    <property type="component" value="Unassembled WGS sequence"/>
</dbReference>
<keyword evidence="1" id="KW-0732">Signal</keyword>
<dbReference type="EMBL" id="JAWDGP010001382">
    <property type="protein sequence ID" value="KAK3792287.1"/>
    <property type="molecule type" value="Genomic_DNA"/>
</dbReference>
<accession>A0AAE1E358</accession>
<gene>
    <name evidence="2" type="ORF">RRG08_007365</name>
</gene>
<comment type="caution">
    <text evidence="2">The sequence shown here is derived from an EMBL/GenBank/DDBJ whole genome shotgun (WGS) entry which is preliminary data.</text>
</comment>
<dbReference type="AlphaFoldDB" id="A0AAE1E358"/>
<feature type="chain" id="PRO_5042134390" evidence="1">
    <location>
        <begin position="19"/>
        <end position="109"/>
    </location>
</feature>
<feature type="signal peptide" evidence="1">
    <location>
        <begin position="1"/>
        <end position="18"/>
    </location>
</feature>
<keyword evidence="3" id="KW-1185">Reference proteome</keyword>